<dbReference type="Proteomes" id="UP000648075">
    <property type="component" value="Unassembled WGS sequence"/>
</dbReference>
<feature type="transmembrane region" description="Helical" evidence="1">
    <location>
        <begin position="100"/>
        <end position="119"/>
    </location>
</feature>
<sequence length="293" mass="30737">MSTNTPPPRTWKTRQLVALLVANMMLACGGLLVRWADTGAVAAGFWRVTLALPILLLVAWREPGGLARIAPRRLVVLLCAGGIFGLNIAAWHIGIDKTKLGNAALFGNAGSLVLMAWGVIAARRPPRLPELLAIGAALGGAALLMVGSLEIGHANLTGDLMCLLAGLLFAVYVLLLNSARRELPPVTVLAGSMLASAPVLLAIATLRGEAILPHDWTPLILLAFSSQIVGQGLLINYLRYFSPLMIGVALLTQPAISALVGWIAFAETLSVQDVIGMVLLATALVMARAGDRA</sequence>
<dbReference type="GO" id="GO:0016020">
    <property type="term" value="C:membrane"/>
    <property type="evidence" value="ECO:0007669"/>
    <property type="project" value="InterPro"/>
</dbReference>
<feature type="transmembrane region" description="Helical" evidence="1">
    <location>
        <begin position="42"/>
        <end position="62"/>
    </location>
</feature>
<feature type="transmembrane region" description="Helical" evidence="1">
    <location>
        <begin position="216"/>
        <end position="237"/>
    </location>
</feature>
<feature type="transmembrane region" description="Helical" evidence="1">
    <location>
        <begin position="244"/>
        <end position="265"/>
    </location>
</feature>
<keyword evidence="1" id="KW-0472">Membrane</keyword>
<comment type="caution">
    <text evidence="3">The sequence shown here is derived from an EMBL/GenBank/DDBJ whole genome shotgun (WGS) entry which is preliminary data.</text>
</comment>
<feature type="transmembrane region" description="Helical" evidence="1">
    <location>
        <begin position="131"/>
        <end position="151"/>
    </location>
</feature>
<keyword evidence="1" id="KW-0812">Transmembrane</keyword>
<feature type="transmembrane region" description="Helical" evidence="1">
    <location>
        <begin position="157"/>
        <end position="176"/>
    </location>
</feature>
<reference evidence="3" key="1">
    <citation type="journal article" date="2014" name="Int. J. Syst. Evol. Microbiol.">
        <title>Complete genome sequence of Corynebacterium casei LMG S-19264T (=DSM 44701T), isolated from a smear-ripened cheese.</title>
        <authorList>
            <consortium name="US DOE Joint Genome Institute (JGI-PGF)"/>
            <person name="Walter F."/>
            <person name="Albersmeier A."/>
            <person name="Kalinowski J."/>
            <person name="Ruckert C."/>
        </authorList>
    </citation>
    <scope>NUCLEOTIDE SEQUENCE</scope>
    <source>
        <strain evidence="3">KCTC 32255</strain>
    </source>
</reference>
<feature type="domain" description="EamA" evidence="2">
    <location>
        <begin position="157"/>
        <end position="286"/>
    </location>
</feature>
<dbReference type="Pfam" id="PF00892">
    <property type="entry name" value="EamA"/>
    <property type="match status" value="2"/>
</dbReference>
<evidence type="ECO:0000313" key="3">
    <source>
        <dbReference type="EMBL" id="GGY94636.1"/>
    </source>
</evidence>
<protein>
    <recommendedName>
        <fullName evidence="2">EamA domain-containing protein</fullName>
    </recommendedName>
</protein>
<dbReference type="EMBL" id="BMZA01000001">
    <property type="protein sequence ID" value="GGY94636.1"/>
    <property type="molecule type" value="Genomic_DNA"/>
</dbReference>
<feature type="transmembrane region" description="Helical" evidence="1">
    <location>
        <begin position="16"/>
        <end position="36"/>
    </location>
</feature>
<name>A0A918PAH3_9SPHN</name>
<dbReference type="AlphaFoldDB" id="A0A918PAH3"/>
<feature type="domain" description="EamA" evidence="2">
    <location>
        <begin position="17"/>
        <end position="145"/>
    </location>
</feature>
<dbReference type="InterPro" id="IPR037185">
    <property type="entry name" value="EmrE-like"/>
</dbReference>
<evidence type="ECO:0000313" key="4">
    <source>
        <dbReference type="Proteomes" id="UP000648075"/>
    </source>
</evidence>
<dbReference type="PANTHER" id="PTHR22911">
    <property type="entry name" value="ACYL-MALONYL CONDENSING ENZYME-RELATED"/>
    <property type="match status" value="1"/>
</dbReference>
<dbReference type="SUPFAM" id="SSF103481">
    <property type="entry name" value="Multidrug resistance efflux transporter EmrE"/>
    <property type="match status" value="2"/>
</dbReference>
<feature type="transmembrane region" description="Helical" evidence="1">
    <location>
        <begin position="271"/>
        <end position="290"/>
    </location>
</feature>
<evidence type="ECO:0000256" key="1">
    <source>
        <dbReference type="SAM" id="Phobius"/>
    </source>
</evidence>
<keyword evidence="4" id="KW-1185">Reference proteome</keyword>
<feature type="transmembrane region" description="Helical" evidence="1">
    <location>
        <begin position="183"/>
        <end position="204"/>
    </location>
</feature>
<reference evidence="3" key="2">
    <citation type="submission" date="2020-09" db="EMBL/GenBank/DDBJ databases">
        <authorList>
            <person name="Sun Q."/>
            <person name="Kim S."/>
        </authorList>
    </citation>
    <scope>NUCLEOTIDE SEQUENCE</scope>
    <source>
        <strain evidence="3">KCTC 32255</strain>
    </source>
</reference>
<proteinExistence type="predicted"/>
<gene>
    <name evidence="3" type="ORF">GCM10011614_07130</name>
</gene>
<organism evidence="3 4">
    <name type="scientific">Novosphingobium colocasiae</name>
    <dbReference type="NCBI Taxonomy" id="1256513"/>
    <lineage>
        <taxon>Bacteria</taxon>
        <taxon>Pseudomonadati</taxon>
        <taxon>Pseudomonadota</taxon>
        <taxon>Alphaproteobacteria</taxon>
        <taxon>Sphingomonadales</taxon>
        <taxon>Sphingomonadaceae</taxon>
        <taxon>Novosphingobium</taxon>
    </lineage>
</organism>
<keyword evidence="1" id="KW-1133">Transmembrane helix</keyword>
<evidence type="ECO:0000259" key="2">
    <source>
        <dbReference type="Pfam" id="PF00892"/>
    </source>
</evidence>
<accession>A0A918PAH3</accession>
<feature type="transmembrane region" description="Helical" evidence="1">
    <location>
        <begin position="74"/>
        <end position="94"/>
    </location>
</feature>
<dbReference type="RefSeq" id="WP_189619674.1">
    <property type="nucleotide sequence ID" value="NZ_BMZA01000001.1"/>
</dbReference>
<dbReference type="PANTHER" id="PTHR22911:SF76">
    <property type="entry name" value="EAMA DOMAIN-CONTAINING PROTEIN"/>
    <property type="match status" value="1"/>
</dbReference>
<dbReference type="InterPro" id="IPR000620">
    <property type="entry name" value="EamA_dom"/>
</dbReference>